<evidence type="ECO:0000256" key="4">
    <source>
        <dbReference type="ARBA" id="ARBA00022692"/>
    </source>
</evidence>
<feature type="active site" evidence="9">
    <location>
        <position position="119"/>
    </location>
</feature>
<evidence type="ECO:0000256" key="8">
    <source>
        <dbReference type="ARBA" id="ARBA00023136"/>
    </source>
</evidence>
<dbReference type="Pfam" id="PF01252">
    <property type="entry name" value="Peptidase_A8"/>
    <property type="match status" value="1"/>
</dbReference>
<keyword evidence="7 9" id="KW-1133">Transmembrane helix</keyword>
<evidence type="ECO:0000313" key="12">
    <source>
        <dbReference type="Proteomes" id="UP000198461"/>
    </source>
</evidence>
<dbReference type="GO" id="GO:0004190">
    <property type="term" value="F:aspartic-type endopeptidase activity"/>
    <property type="evidence" value="ECO:0007669"/>
    <property type="project" value="UniProtKB-UniRule"/>
</dbReference>
<dbReference type="UniPathway" id="UPA00665"/>
<keyword evidence="5 9" id="KW-0064">Aspartyl protease</keyword>
<keyword evidence="8 9" id="KW-0472">Membrane</keyword>
<comment type="function">
    <text evidence="9">This protein specifically catalyzes the removal of signal peptides from prolipoproteins.</text>
</comment>
<dbReference type="STRING" id="364032.SAMN05443662_1383"/>
<evidence type="ECO:0000256" key="1">
    <source>
        <dbReference type="ARBA" id="ARBA00006139"/>
    </source>
</evidence>
<comment type="catalytic activity">
    <reaction evidence="9">
        <text>Release of signal peptides from bacterial membrane prolipoproteins. Hydrolyzes -Xaa-Yaa-Zaa-|-(S,diacylglyceryl)Cys-, in which Xaa is hydrophobic (preferably Leu), and Yaa (Ala or Ser) and Zaa (Gly or Ala) have small, neutral side chains.</text>
        <dbReference type="EC" id="3.4.23.36"/>
    </reaction>
</comment>
<keyword evidence="3 9" id="KW-0645">Protease</keyword>
<dbReference type="EMBL" id="FSRE01000003">
    <property type="protein sequence ID" value="SIO07941.1"/>
    <property type="molecule type" value="Genomic_DNA"/>
</dbReference>
<evidence type="ECO:0000256" key="6">
    <source>
        <dbReference type="ARBA" id="ARBA00022801"/>
    </source>
</evidence>
<dbReference type="PANTHER" id="PTHR33695:SF1">
    <property type="entry name" value="LIPOPROTEIN SIGNAL PEPTIDASE"/>
    <property type="match status" value="1"/>
</dbReference>
<keyword evidence="6 9" id="KW-0378">Hydrolase</keyword>
<feature type="transmembrane region" description="Helical" evidence="9">
    <location>
        <begin position="133"/>
        <end position="153"/>
    </location>
</feature>
<evidence type="ECO:0000256" key="10">
    <source>
        <dbReference type="RuleBase" id="RU004181"/>
    </source>
</evidence>
<sequence length="162" mass="18421">MRDSALRYYWLGMAVLLLDLASKWAANAWLTLHEPLPVLPHFNLTLNYNTGAAFSFLAEAGGWQRWGFTVLAVVMVAGLLWWLRRLPPRLTCESAGLWLVIGGALGNLVERIYDGRVTDFFDFYWGDWHYATFNVADVGISVGAVCLIVHEFWGRKRQEVSQ</sequence>
<comment type="pathway">
    <text evidence="9">Protein modification; lipoprotein biosynthesis (signal peptide cleavage).</text>
</comment>
<dbReference type="NCBIfam" id="TIGR00077">
    <property type="entry name" value="lspA"/>
    <property type="match status" value="1"/>
</dbReference>
<feature type="transmembrane region" description="Helical" evidence="9">
    <location>
        <begin position="63"/>
        <end position="83"/>
    </location>
</feature>
<dbReference type="InterPro" id="IPR001872">
    <property type="entry name" value="Peptidase_A8"/>
</dbReference>
<evidence type="ECO:0000256" key="7">
    <source>
        <dbReference type="ARBA" id="ARBA00022989"/>
    </source>
</evidence>
<gene>
    <name evidence="9" type="primary">lspA</name>
    <name evidence="11" type="ORF">SAMN05443662_1383</name>
</gene>
<dbReference type="AlphaFoldDB" id="A0A1N6GKC5"/>
<keyword evidence="2 9" id="KW-1003">Cell membrane</keyword>
<dbReference type="GO" id="GO:0006508">
    <property type="term" value="P:proteolysis"/>
    <property type="evidence" value="ECO:0007669"/>
    <property type="project" value="UniProtKB-KW"/>
</dbReference>
<evidence type="ECO:0000256" key="9">
    <source>
        <dbReference type="HAMAP-Rule" id="MF_00161"/>
    </source>
</evidence>
<dbReference type="EC" id="3.4.23.36" evidence="9"/>
<evidence type="ECO:0000256" key="5">
    <source>
        <dbReference type="ARBA" id="ARBA00022750"/>
    </source>
</evidence>
<evidence type="ECO:0000256" key="2">
    <source>
        <dbReference type="ARBA" id="ARBA00022475"/>
    </source>
</evidence>
<evidence type="ECO:0000256" key="3">
    <source>
        <dbReference type="ARBA" id="ARBA00022670"/>
    </source>
</evidence>
<feature type="transmembrane region" description="Helical" evidence="9">
    <location>
        <begin position="7"/>
        <end position="26"/>
    </location>
</feature>
<dbReference type="PRINTS" id="PR00781">
    <property type="entry name" value="LIPOSIGPTASE"/>
</dbReference>
<dbReference type="PANTHER" id="PTHR33695">
    <property type="entry name" value="LIPOPROTEIN SIGNAL PEPTIDASE"/>
    <property type="match status" value="1"/>
</dbReference>
<keyword evidence="12" id="KW-1185">Reference proteome</keyword>
<comment type="similarity">
    <text evidence="1 9 10">Belongs to the peptidase A8 family.</text>
</comment>
<comment type="subcellular location">
    <subcellularLocation>
        <location evidence="9">Cell membrane</location>
        <topology evidence="9">Multi-pass membrane protein</topology>
    </subcellularLocation>
</comment>
<dbReference type="RefSeq" id="WP_234947388.1">
    <property type="nucleotide sequence ID" value="NZ_FSRE01000003.1"/>
</dbReference>
<proteinExistence type="inferred from homology"/>
<reference evidence="11 12" key="1">
    <citation type="submission" date="2016-11" db="EMBL/GenBank/DDBJ databases">
        <authorList>
            <person name="Jaros S."/>
            <person name="Januszkiewicz K."/>
            <person name="Wedrychowicz H."/>
        </authorList>
    </citation>
    <scope>NUCLEOTIDE SEQUENCE [LARGE SCALE GENOMIC DNA]</scope>
    <source>
        <strain evidence="11 12">DSM 17737</strain>
    </source>
</reference>
<feature type="active site" evidence="9">
    <location>
        <position position="137"/>
    </location>
</feature>
<dbReference type="Proteomes" id="UP000198461">
    <property type="component" value="Unassembled WGS sequence"/>
</dbReference>
<feature type="transmembrane region" description="Helical" evidence="9">
    <location>
        <begin position="95"/>
        <end position="113"/>
    </location>
</feature>
<accession>A0A1N6GKC5</accession>
<dbReference type="HAMAP" id="MF_00161">
    <property type="entry name" value="LspA"/>
    <property type="match status" value="1"/>
</dbReference>
<organism evidence="11 12">
    <name type="scientific">Sulfurivirga caldicuralii</name>
    <dbReference type="NCBI Taxonomy" id="364032"/>
    <lineage>
        <taxon>Bacteria</taxon>
        <taxon>Pseudomonadati</taxon>
        <taxon>Pseudomonadota</taxon>
        <taxon>Gammaproteobacteria</taxon>
        <taxon>Thiotrichales</taxon>
        <taxon>Piscirickettsiaceae</taxon>
        <taxon>Sulfurivirga</taxon>
    </lineage>
</organism>
<dbReference type="GO" id="GO:0005886">
    <property type="term" value="C:plasma membrane"/>
    <property type="evidence" value="ECO:0007669"/>
    <property type="project" value="UniProtKB-SubCell"/>
</dbReference>
<name>A0A1N6GKC5_9GAMM</name>
<protein>
    <recommendedName>
        <fullName evidence="9">Lipoprotein signal peptidase</fullName>
        <ecNumber evidence="9">3.4.23.36</ecNumber>
    </recommendedName>
    <alternativeName>
        <fullName evidence="9">Prolipoprotein signal peptidase</fullName>
    </alternativeName>
    <alternativeName>
        <fullName evidence="9">Signal peptidase II</fullName>
        <shortName evidence="9">SPase II</shortName>
    </alternativeName>
</protein>
<evidence type="ECO:0000313" key="11">
    <source>
        <dbReference type="EMBL" id="SIO07941.1"/>
    </source>
</evidence>
<keyword evidence="4 9" id="KW-0812">Transmembrane</keyword>